<keyword evidence="3" id="KW-0964">Secreted</keyword>
<dbReference type="EMBL" id="JAGIYY010000008">
    <property type="protein sequence ID" value="MBP0440626.1"/>
    <property type="molecule type" value="Genomic_DNA"/>
</dbReference>
<feature type="domain" description="Cadherin-like" evidence="7">
    <location>
        <begin position="1157"/>
        <end position="1246"/>
    </location>
</feature>
<dbReference type="InterPro" id="IPR039448">
    <property type="entry name" value="Beta_helix"/>
</dbReference>
<dbReference type="PROSITE" id="PS00330">
    <property type="entry name" value="HEMOLYSIN_CALCIUM"/>
    <property type="match status" value="2"/>
</dbReference>
<dbReference type="InterPro" id="IPR024535">
    <property type="entry name" value="RHGA/B-epi-like_pectate_lyase"/>
</dbReference>
<dbReference type="GO" id="GO:0005576">
    <property type="term" value="C:extracellular region"/>
    <property type="evidence" value="ECO:0007669"/>
    <property type="project" value="UniProtKB-SubCell"/>
</dbReference>
<evidence type="ECO:0000256" key="4">
    <source>
        <dbReference type="SAM" id="MobiDB-lite"/>
    </source>
</evidence>
<dbReference type="GO" id="GO:0005509">
    <property type="term" value="F:calcium ion binding"/>
    <property type="evidence" value="ECO:0007669"/>
    <property type="project" value="InterPro"/>
</dbReference>
<organism evidence="8 9">
    <name type="scientific">Tianweitania sediminis</name>
    <dbReference type="NCBI Taxonomy" id="1502156"/>
    <lineage>
        <taxon>Bacteria</taxon>
        <taxon>Pseudomonadati</taxon>
        <taxon>Pseudomonadota</taxon>
        <taxon>Alphaproteobacteria</taxon>
        <taxon>Hyphomicrobiales</taxon>
        <taxon>Phyllobacteriaceae</taxon>
        <taxon>Tianweitania</taxon>
    </lineage>
</organism>
<evidence type="ECO:0000259" key="6">
    <source>
        <dbReference type="Pfam" id="PF13229"/>
    </source>
</evidence>
<dbReference type="Pfam" id="PF17963">
    <property type="entry name" value="Big_9"/>
    <property type="match status" value="3"/>
</dbReference>
<dbReference type="Proteomes" id="UP000666240">
    <property type="component" value="Unassembled WGS sequence"/>
</dbReference>
<comment type="function">
    <text evidence="1">Converts beta-D-mannuronic acid (M) to alpha-L-guluronic acid (G), producing a polymer with gel-forming capacity, required for the formation of the cyst coat.</text>
</comment>
<dbReference type="InterPro" id="IPR001343">
    <property type="entry name" value="Hemolysn_Ca-bd"/>
</dbReference>
<evidence type="ECO:0000256" key="1">
    <source>
        <dbReference type="ARBA" id="ARBA00002822"/>
    </source>
</evidence>
<dbReference type="Pfam" id="PF13229">
    <property type="entry name" value="Beta_helix"/>
    <property type="match status" value="1"/>
</dbReference>
<evidence type="ECO:0000313" key="8">
    <source>
        <dbReference type="EMBL" id="MBP0440626.1"/>
    </source>
</evidence>
<reference evidence="8" key="1">
    <citation type="submission" date="2021-03" db="EMBL/GenBank/DDBJ databases">
        <title>Genome sequencing and assembly of Tianweitania sediminis.</title>
        <authorList>
            <person name="Chhetri G."/>
        </authorList>
    </citation>
    <scope>NUCLEOTIDE SEQUENCE</scope>
    <source>
        <strain evidence="8">Z8</strain>
    </source>
</reference>
<dbReference type="Pfam" id="PF17892">
    <property type="entry name" value="Cadherin_5"/>
    <property type="match status" value="1"/>
</dbReference>
<accession>A0A8J7R4J6</accession>
<dbReference type="InterPro" id="IPR011049">
    <property type="entry name" value="Serralysin-like_metalloprot_C"/>
</dbReference>
<dbReference type="SUPFAM" id="SSF51126">
    <property type="entry name" value="Pectin lyase-like"/>
    <property type="match status" value="1"/>
</dbReference>
<dbReference type="Gene3D" id="2.160.20.10">
    <property type="entry name" value="Single-stranded right-handed beta-helix, Pectin lyase-like"/>
    <property type="match status" value="1"/>
</dbReference>
<dbReference type="Gene3D" id="2.60.40.2810">
    <property type="match status" value="2"/>
</dbReference>
<dbReference type="SMART" id="SM00710">
    <property type="entry name" value="PbH1"/>
    <property type="match status" value="8"/>
</dbReference>
<comment type="subcellular location">
    <subcellularLocation>
        <location evidence="2">Secreted</location>
    </subcellularLocation>
</comment>
<evidence type="ECO:0000256" key="2">
    <source>
        <dbReference type="ARBA" id="ARBA00004613"/>
    </source>
</evidence>
<feature type="domain" description="Right handed beta helix" evidence="6">
    <location>
        <begin position="252"/>
        <end position="378"/>
    </location>
</feature>
<dbReference type="SUPFAM" id="SSF49313">
    <property type="entry name" value="Cadherin-like"/>
    <property type="match status" value="1"/>
</dbReference>
<keyword evidence="9" id="KW-1185">Reference proteome</keyword>
<feature type="region of interest" description="Disordered" evidence="4">
    <location>
        <begin position="750"/>
        <end position="772"/>
    </location>
</feature>
<dbReference type="Gene3D" id="2.150.10.10">
    <property type="entry name" value="Serralysin-like metalloprotease, C-terminal"/>
    <property type="match status" value="7"/>
</dbReference>
<dbReference type="PRINTS" id="PR00313">
    <property type="entry name" value="CABNDNGRPT"/>
</dbReference>
<dbReference type="InterPro" id="IPR041690">
    <property type="entry name" value="Cadherin_5"/>
</dbReference>
<proteinExistence type="predicted"/>
<dbReference type="GO" id="GO:0016020">
    <property type="term" value="C:membrane"/>
    <property type="evidence" value="ECO:0007669"/>
    <property type="project" value="InterPro"/>
</dbReference>
<evidence type="ECO:0000313" key="9">
    <source>
        <dbReference type="Proteomes" id="UP000666240"/>
    </source>
</evidence>
<feature type="compositionally biased region" description="Polar residues" evidence="4">
    <location>
        <begin position="1154"/>
        <end position="1168"/>
    </location>
</feature>
<dbReference type="RefSeq" id="WP_209336646.1">
    <property type="nucleotide sequence ID" value="NZ_JAGIYY010000008.1"/>
</dbReference>
<dbReference type="InterPro" id="IPR012334">
    <property type="entry name" value="Pectin_lyas_fold"/>
</dbReference>
<comment type="caution">
    <text evidence="8">The sequence shown here is derived from an EMBL/GenBank/DDBJ whole genome shotgun (WGS) entry which is preliminary data.</text>
</comment>
<dbReference type="InterPro" id="IPR006626">
    <property type="entry name" value="PbH1"/>
</dbReference>
<dbReference type="InterPro" id="IPR011050">
    <property type="entry name" value="Pectin_lyase_fold/virulence"/>
</dbReference>
<protein>
    <submittedName>
        <fullName evidence="8">Tandem-95 repeat protein</fullName>
    </submittedName>
</protein>
<feature type="domain" description="Rhamnogalacturonase A/B/Epimerase-like pectate lyase" evidence="5">
    <location>
        <begin position="4"/>
        <end position="225"/>
    </location>
</feature>
<dbReference type="PANTHER" id="PTHR38340:SF1">
    <property type="entry name" value="S-LAYER PROTEIN"/>
    <property type="match status" value="1"/>
</dbReference>
<dbReference type="InterPro" id="IPR050557">
    <property type="entry name" value="RTX_toxin/Mannuronan_C5-epim"/>
</dbReference>
<dbReference type="SUPFAM" id="SSF51120">
    <property type="entry name" value="beta-Roll"/>
    <property type="match status" value="4"/>
</dbReference>
<dbReference type="PANTHER" id="PTHR38340">
    <property type="entry name" value="S-LAYER PROTEIN"/>
    <property type="match status" value="1"/>
</dbReference>
<dbReference type="InterPro" id="IPR015919">
    <property type="entry name" value="Cadherin-like_sf"/>
</dbReference>
<gene>
    <name evidence="8" type="ORF">J5Y06_18405</name>
</gene>
<evidence type="ECO:0000256" key="3">
    <source>
        <dbReference type="ARBA" id="ARBA00022525"/>
    </source>
</evidence>
<feature type="region of interest" description="Disordered" evidence="4">
    <location>
        <begin position="1145"/>
        <end position="1168"/>
    </location>
</feature>
<dbReference type="Pfam" id="PF00353">
    <property type="entry name" value="HemolysinCabind"/>
    <property type="match status" value="8"/>
</dbReference>
<name>A0A8J7R4J6_9HYPH</name>
<sequence>MKTFNVVDFGATANDLSDDSKAIQAAINAAYEAGGGTVIIPAGTFIVSGNPNNPSAGAVEVRSNVTLTGAGMGETVLKLADGFDARINGIVRTPVYESASNVEIRDLTIDGNRAHNTGHQAGFISGVKENTNGRIHTGITLDKVEVMNCTSYGIDPHEITYNMVITNCVAHHNGYDGFTLDFVVNAVVENNLSHNNDRHGFNMTTSSTDIVLKNNVSHHNGSTGLVIQRGDIFPDGQNDIDWPARIQIIGGEYYANASEGMLIKLSDEITIQGASIHDNGRQGIRVEGATQTLIDENTIFNNSQVGNNAYDEVNIRLRLDEVVNPPRTYYSTGTTITDNVIYADGAIRSRYGIREESTNSAAGAPSGTVVSGNEVNGSLAGQYSIPPHSATEGDDVFMGTGGGDVFAGKGGNDTYHVNHSQDTITEAPDAGNDTVIATLNHTLGANIENLVLTGTAIRGTGNALDNRITGNSVANELEGLGGKDVLDGGAGADKMDGGDGDDTYYVDDAGDFIVEKDHAGLGGYDTVYASVSYTLAAEVEHLVLVGTADLNATGNAGANKLTGNAGANELNGLGGADVMEGAGGDDVYFVDHTGDVVAEAPGGGNDTVFSTLTYTLGNDLENLILLGEAPRDGTGNDADNRITGNTSVNILRGGGGADTLEGGGGADSLYGDGGNDLFVLRKGELGGTVIEDFVSGSDKINIVGFTTSATLVSLGSGNFKVVDGGLEEAFRVKGPAGVVVLTSSDYGFNGVPEPTENAAPQPAADGNEATSAEDTTLVGQVPAGSDPDGNTALTYHLTAGLEGLSLQENGSFTFTPPPNTFGAFNFSYVVRDSLGASSPAQVFTITVNPVNDAPLASASGNAASGIQGNPVSGQLPAGSDVEGDALTYLLQGEVPGLVLAPSGNFVFTPAPDVSGDVAFSYVVVDAQGASSAPQLFTLTLQAKPASGPIIGTSAADTLDGTPGDDVIDGKAGADLMRGLAGSDTYYVDSSKDKVVEAAGGGLDTVIASSSFTLAADSEVEVLQGAGTSKLTLKGNNGDNTVIGNSANNTLYGYGGSDRLDGGGGADQLYGGGGDDVFVLRKGEVNGDVLKDFQGRGANPGDAILFTGFGAGATVIALGNGSFRIDDGATSETFKIQGSSTLHATDYSFGGGTGDPSNQPPVTAADGNTASGLEDEAVVGQLPAGSDPEGDLPLTYEAATTLAGLVLNGDGTYRFTPAANSNGTFSFDYRAVDSVGAKSAGQTFTFTIAAVADAPFASTTENVVSGPMDATISGRLPAGSDPDAGSILSYELAGAVSGLTLRPDGSFDFAPSAGFKGDVAFSYRVVDDTGLRSTDAVFTIKVEAADVPPAGGTIRGTSGSDKLVGTVGNDVIDGLSGKDTMTGKAGDDTYHVDTSGDKVVELAGEGIDKVYTTSTFTIAASSALEIVEAMGASKVSLTGNNLANLLIGNEADNTLTGNGGDDILSGGLGKDSLKGGNGADRFVFDTALDGGNVDQIKDFSASNDQILLSMAIFDVAVGGLGIDQFVLGKQATTTEHRIIYDQSAGKLLYDMDGSGAQEAVAFASINSGLKLTAAHFAGFDGSATDNLWLFG</sequence>
<evidence type="ECO:0000259" key="7">
    <source>
        <dbReference type="Pfam" id="PF17892"/>
    </source>
</evidence>
<evidence type="ECO:0000259" key="5">
    <source>
        <dbReference type="Pfam" id="PF12708"/>
    </source>
</evidence>
<dbReference type="InterPro" id="IPR018511">
    <property type="entry name" value="Hemolysin-typ_Ca-bd_CS"/>
</dbReference>
<dbReference type="Pfam" id="PF12708">
    <property type="entry name" value="Pect-lyase_RHGA_epim"/>
    <property type="match status" value="1"/>
</dbReference>
<dbReference type="NCBIfam" id="NF012211">
    <property type="entry name" value="tand_rpt_95"/>
    <property type="match status" value="2"/>
</dbReference>